<dbReference type="PANTHER" id="PTHR46268">
    <property type="entry name" value="STRESS RESPONSE PROTEIN NHAX"/>
    <property type="match status" value="1"/>
</dbReference>
<keyword evidence="5" id="KW-1185">Reference proteome</keyword>
<dbReference type="InterPro" id="IPR006015">
    <property type="entry name" value="Universal_stress_UspA"/>
</dbReference>
<evidence type="ECO:0000313" key="3">
    <source>
        <dbReference type="EMBL" id="APW98499.1"/>
    </source>
</evidence>
<protein>
    <submittedName>
        <fullName evidence="3">Universal stress protein UspA</fullName>
    </submittedName>
    <submittedName>
        <fullName evidence="4">UspA domain-containing protein</fullName>
    </submittedName>
</protein>
<evidence type="ECO:0000256" key="1">
    <source>
        <dbReference type="ARBA" id="ARBA00008791"/>
    </source>
</evidence>
<feature type="domain" description="UspA" evidence="2">
    <location>
        <begin position="23"/>
        <end position="163"/>
    </location>
</feature>
<dbReference type="InterPro" id="IPR014729">
    <property type="entry name" value="Rossmann-like_a/b/a_fold"/>
</dbReference>
<dbReference type="eggNOG" id="arCOG02053">
    <property type="taxonomic scope" value="Archaea"/>
</dbReference>
<reference evidence="3" key="3">
    <citation type="submission" date="2017-01" db="EMBL/GenBank/DDBJ databases">
        <authorList>
            <person name="Mah S.A."/>
            <person name="Swanson W.J."/>
            <person name="Moy G.W."/>
            <person name="Vacquier V.D."/>
        </authorList>
    </citation>
    <scope>NUCLEOTIDE SEQUENCE</scope>
    <source>
        <strain evidence="3">AJ5</strain>
    </source>
</reference>
<comment type="similarity">
    <text evidence="1">Belongs to the universal stress protein A family.</text>
</comment>
<dbReference type="PANTHER" id="PTHR46268:SF6">
    <property type="entry name" value="UNIVERSAL STRESS PROTEIN UP12"/>
    <property type="match status" value="1"/>
</dbReference>
<dbReference type="KEGG" id="hlc:CHINAEXTREME12255"/>
<sequence>MTPARDRSEPDELDLDFDLERIDSILVPTDGSPAAGEALERAILIADAADDDGPDRPIVHVLSVVDATSDPLRFGAAEVADLERAKWRLVEDVVATVDSRDCEVRPAVRRGRPASTILSYAADNDVDLLVVGRTGRGNIERTLLGSVTDRLLRRSPIPVLVVPAPS</sequence>
<dbReference type="STRING" id="358396.CHINAEXTREME_12255"/>
<reference evidence="4 5" key="2">
    <citation type="journal article" date="2014" name="PLoS Genet.">
        <title>Phylogenetically driven sequencing of extremely halophilic archaea reveals strategies for static and dynamic osmo-response.</title>
        <authorList>
            <person name="Becker E.A."/>
            <person name="Seitzer P.M."/>
            <person name="Tritt A."/>
            <person name="Larsen D."/>
            <person name="Krusor M."/>
            <person name="Yao A.I."/>
            <person name="Wu D."/>
            <person name="Madern D."/>
            <person name="Eisen J.A."/>
            <person name="Darling A.E."/>
            <person name="Facciotti M.T."/>
        </authorList>
    </citation>
    <scope>NUCLEOTIDE SEQUENCE [LARGE SCALE GENOMIC DNA]</scope>
    <source>
        <strain evidence="4 5">AJ5</strain>
    </source>
</reference>
<dbReference type="EMBL" id="CP019285">
    <property type="protein sequence ID" value="APW98499.1"/>
    <property type="molecule type" value="Genomic_DNA"/>
</dbReference>
<evidence type="ECO:0000313" key="4">
    <source>
        <dbReference type="EMBL" id="EMA33281.1"/>
    </source>
</evidence>
<dbReference type="GeneID" id="30921909"/>
<dbReference type="CDD" id="cd00293">
    <property type="entry name" value="USP-like"/>
    <property type="match status" value="1"/>
</dbReference>
<name>M0LIC9_NATLA</name>
<dbReference type="AlphaFoldDB" id="M0LIC9"/>
<evidence type="ECO:0000313" key="6">
    <source>
        <dbReference type="Proteomes" id="UP000186547"/>
    </source>
</evidence>
<dbReference type="SUPFAM" id="SSF52402">
    <property type="entry name" value="Adenine nucleotide alpha hydrolases-like"/>
    <property type="match status" value="1"/>
</dbReference>
<dbReference type="Pfam" id="PF00582">
    <property type="entry name" value="Usp"/>
    <property type="match status" value="1"/>
</dbReference>
<reference evidence="3 6" key="1">
    <citation type="journal article" date="2011" name="J. Bacteriol.">
        <title>Genome sequence of Halobiforma lacisalsi AJ5, an extremely halophilic archaeon which harbors a bop gene.</title>
        <authorList>
            <person name="Jiang X."/>
            <person name="Wang S."/>
            <person name="Cheng H."/>
            <person name="Huo Y."/>
            <person name="Zhang X."/>
            <person name="Zhu X."/>
            <person name="Han X."/>
            <person name="Ni P."/>
            <person name="Wu M."/>
        </authorList>
    </citation>
    <scope>NUCLEOTIDE SEQUENCE [LARGE SCALE GENOMIC DNA]</scope>
    <source>
        <strain evidence="3 6">AJ5</strain>
    </source>
</reference>
<evidence type="ECO:0000313" key="5">
    <source>
        <dbReference type="Proteomes" id="UP000011555"/>
    </source>
</evidence>
<evidence type="ECO:0000259" key="2">
    <source>
        <dbReference type="Pfam" id="PF00582"/>
    </source>
</evidence>
<dbReference type="RefSeq" id="WP_007141630.1">
    <property type="nucleotide sequence ID" value="NZ_AOLZ01000037.1"/>
</dbReference>
<dbReference type="Gene3D" id="3.40.50.620">
    <property type="entry name" value="HUPs"/>
    <property type="match status" value="1"/>
</dbReference>
<accession>M0LIC9</accession>
<dbReference type="InterPro" id="IPR006016">
    <property type="entry name" value="UspA"/>
</dbReference>
<dbReference type="PRINTS" id="PR01438">
    <property type="entry name" value="UNVRSLSTRESS"/>
</dbReference>
<proteinExistence type="inferred from homology"/>
<dbReference type="EMBL" id="AOLZ01000037">
    <property type="protein sequence ID" value="EMA33281.1"/>
    <property type="molecule type" value="Genomic_DNA"/>
</dbReference>
<dbReference type="Proteomes" id="UP000186547">
    <property type="component" value="Chromosome"/>
</dbReference>
<dbReference type="Proteomes" id="UP000011555">
    <property type="component" value="Unassembled WGS sequence"/>
</dbReference>
<organism evidence="4 5">
    <name type="scientific">Natronobacterium lacisalsi AJ5</name>
    <dbReference type="NCBI Taxonomy" id="358396"/>
    <lineage>
        <taxon>Archaea</taxon>
        <taxon>Methanobacteriati</taxon>
        <taxon>Methanobacteriota</taxon>
        <taxon>Stenosarchaea group</taxon>
        <taxon>Halobacteria</taxon>
        <taxon>Halobacteriales</taxon>
        <taxon>Natrialbaceae</taxon>
        <taxon>Natronobacterium</taxon>
    </lineage>
</organism>
<gene>
    <name evidence="4" type="ORF">C445_09553</name>
    <name evidence="3" type="ORF">CHINAEXTREME_12255</name>
</gene>
<dbReference type="PATRIC" id="fig|358396.7.peg.1937"/>